<dbReference type="Proteomes" id="UP000294558">
    <property type="component" value="Unassembled WGS sequence"/>
</dbReference>
<keyword evidence="2" id="KW-0808">Transferase</keyword>
<evidence type="ECO:0000313" key="3">
    <source>
        <dbReference type="Proteomes" id="UP000294558"/>
    </source>
</evidence>
<dbReference type="InterPro" id="IPR000182">
    <property type="entry name" value="GNAT_dom"/>
</dbReference>
<dbReference type="EMBL" id="SOAU01000001">
    <property type="protein sequence ID" value="TDT17482.1"/>
    <property type="molecule type" value="Genomic_DNA"/>
</dbReference>
<dbReference type="AlphaFoldDB" id="A0A4R7I1M7"/>
<dbReference type="PROSITE" id="PS51186">
    <property type="entry name" value="GNAT"/>
    <property type="match status" value="1"/>
</dbReference>
<dbReference type="GO" id="GO:0016747">
    <property type="term" value="F:acyltransferase activity, transferring groups other than amino-acyl groups"/>
    <property type="evidence" value="ECO:0007669"/>
    <property type="project" value="InterPro"/>
</dbReference>
<protein>
    <submittedName>
        <fullName evidence="2">RimJ/RimL family protein N-acetyltransferase</fullName>
    </submittedName>
</protein>
<dbReference type="OrthoDB" id="9795199at2"/>
<dbReference type="InterPro" id="IPR016181">
    <property type="entry name" value="Acyl_CoA_acyltransferase"/>
</dbReference>
<comment type="caution">
    <text evidence="2">The sequence shown here is derived from an EMBL/GenBank/DDBJ whole genome shotgun (WGS) entry which is preliminary data.</text>
</comment>
<dbReference type="RefSeq" id="WP_133869768.1">
    <property type="nucleotide sequence ID" value="NZ_SOAU01000001.1"/>
</dbReference>
<name>A0A4R7I1M7_9ACTN</name>
<feature type="domain" description="N-acetyltransferase" evidence="1">
    <location>
        <begin position="15"/>
        <end position="190"/>
    </location>
</feature>
<organism evidence="2 3">
    <name type="scientific">Ilumatobacter fluminis</name>
    <dbReference type="NCBI Taxonomy" id="467091"/>
    <lineage>
        <taxon>Bacteria</taxon>
        <taxon>Bacillati</taxon>
        <taxon>Actinomycetota</taxon>
        <taxon>Acidimicrobiia</taxon>
        <taxon>Acidimicrobiales</taxon>
        <taxon>Ilumatobacteraceae</taxon>
        <taxon>Ilumatobacter</taxon>
    </lineage>
</organism>
<evidence type="ECO:0000259" key="1">
    <source>
        <dbReference type="PROSITE" id="PS51186"/>
    </source>
</evidence>
<evidence type="ECO:0000313" key="2">
    <source>
        <dbReference type="EMBL" id="TDT17482.1"/>
    </source>
</evidence>
<dbReference type="PANTHER" id="PTHR43610:SF1">
    <property type="entry name" value="N-ACETYLTRANSFERASE DOMAIN-CONTAINING PROTEIN"/>
    <property type="match status" value="1"/>
</dbReference>
<accession>A0A4R7I1M7</accession>
<gene>
    <name evidence="2" type="ORF">BDK89_3092</name>
</gene>
<reference evidence="2 3" key="1">
    <citation type="submission" date="2019-03" db="EMBL/GenBank/DDBJ databases">
        <title>Sequencing the genomes of 1000 actinobacteria strains.</title>
        <authorList>
            <person name="Klenk H.-P."/>
        </authorList>
    </citation>
    <scope>NUCLEOTIDE SEQUENCE [LARGE SCALE GENOMIC DNA]</scope>
    <source>
        <strain evidence="2 3">DSM 18936</strain>
    </source>
</reference>
<sequence length="206" mass="22598">MAAPLTPVTLTGSRVRLEPLSTDHVADLAEAASADRSTFGLTWVPDGLDATDDYVASLLADHAAGLVLPFAQIDQHTGRAVGCTRYLDLRWWRGRDVPDEVEIGGTWLARSAQGTGINTEAKYLLLRHAFEVYDAWRVQIVTDARNARSRGGIESIGATFEGILRNHRIVADTPSPSPRQAAVYSVIRDEWPDVRTHLQTKMGVQP</sequence>
<dbReference type="Gene3D" id="3.40.630.30">
    <property type="match status" value="1"/>
</dbReference>
<proteinExistence type="predicted"/>
<dbReference type="Pfam" id="PF13302">
    <property type="entry name" value="Acetyltransf_3"/>
    <property type="match status" value="1"/>
</dbReference>
<keyword evidence="3" id="KW-1185">Reference proteome</keyword>
<dbReference type="SUPFAM" id="SSF55729">
    <property type="entry name" value="Acyl-CoA N-acyltransferases (Nat)"/>
    <property type="match status" value="1"/>
</dbReference>
<dbReference type="PANTHER" id="PTHR43610">
    <property type="entry name" value="BLL6696 PROTEIN"/>
    <property type="match status" value="1"/>
</dbReference>